<sequence>MVAIIKLLVLALTASATPLVYRDVITVQNDITQKIGPQINTLNKDVSGFPASGLTGALAIHGDVQTLVSTVNTAITNIKSTGSFGTVSGTTILANIQAIVPDLLATLENIGLQEPSWAQIAGGQALMLSDLHSLNTAFSNYMDAIIGAEPLLLKSGGVAIKAQITGAFTTAIAAYSYV</sequence>
<dbReference type="Gene3D" id="1.20.1280.140">
    <property type="match status" value="1"/>
</dbReference>
<accession>A0A1B8GDN1</accession>
<reference evidence="2 3" key="1">
    <citation type="submission" date="2016-03" db="EMBL/GenBank/DDBJ databases">
        <title>Comparative genomics of Pseudogymnoascus destructans, the fungus causing white-nose syndrome of bats.</title>
        <authorList>
            <person name="Palmer J.M."/>
            <person name="Drees K.P."/>
            <person name="Foster J.T."/>
            <person name="Lindner D.L."/>
        </authorList>
    </citation>
    <scope>NUCLEOTIDE SEQUENCE [LARGE SCALE GENOMIC DNA]</scope>
    <source>
        <strain evidence="2 3">UAMH 10579</strain>
    </source>
</reference>
<keyword evidence="3" id="KW-1185">Reference proteome</keyword>
<evidence type="ECO:0000313" key="3">
    <source>
        <dbReference type="Proteomes" id="UP000091956"/>
    </source>
</evidence>
<feature type="chain" id="PRO_5008608577" evidence="1">
    <location>
        <begin position="17"/>
        <end position="178"/>
    </location>
</feature>
<keyword evidence="1" id="KW-0732">Signal</keyword>
<dbReference type="GeneID" id="28841635"/>
<dbReference type="EMBL" id="KV460248">
    <property type="protein sequence ID" value="OBT93936.1"/>
    <property type="molecule type" value="Genomic_DNA"/>
</dbReference>
<dbReference type="InterPro" id="IPR021054">
    <property type="entry name" value="Cell_wall_mannoprotein_1"/>
</dbReference>
<dbReference type="OrthoDB" id="3485059at2759"/>
<dbReference type="GO" id="GO:0005576">
    <property type="term" value="C:extracellular region"/>
    <property type="evidence" value="ECO:0007669"/>
    <property type="project" value="TreeGrafter"/>
</dbReference>
<gene>
    <name evidence="2" type="ORF">VE01_08249</name>
</gene>
<protein>
    <submittedName>
        <fullName evidence="2">Uncharacterized protein</fullName>
    </submittedName>
</protein>
<dbReference type="Proteomes" id="UP000091956">
    <property type="component" value="Unassembled WGS sequence"/>
</dbReference>
<reference evidence="3" key="2">
    <citation type="journal article" date="2018" name="Nat. Commun.">
        <title>Extreme sensitivity to ultraviolet light in the fungal pathogen causing white-nose syndrome of bats.</title>
        <authorList>
            <person name="Palmer J.M."/>
            <person name="Drees K.P."/>
            <person name="Foster J.T."/>
            <person name="Lindner D.L."/>
        </authorList>
    </citation>
    <scope>NUCLEOTIDE SEQUENCE [LARGE SCALE GENOMIC DNA]</scope>
    <source>
        <strain evidence="3">UAMH 10579</strain>
    </source>
</reference>
<dbReference type="PANTHER" id="PTHR38123">
    <property type="entry name" value="CELL WALL SERINE-THREONINE-RICH GALACTOMANNOPROTEIN MP1 (AFU_ORTHOLOGUE AFUA_4G03240)"/>
    <property type="match status" value="1"/>
</dbReference>
<name>A0A1B8GDN1_9PEZI</name>
<dbReference type="Pfam" id="PF12296">
    <property type="entry name" value="HsbA"/>
    <property type="match status" value="1"/>
</dbReference>
<evidence type="ECO:0000256" key="1">
    <source>
        <dbReference type="SAM" id="SignalP"/>
    </source>
</evidence>
<organism evidence="2 3">
    <name type="scientific">Pseudogymnoascus verrucosus</name>
    <dbReference type="NCBI Taxonomy" id="342668"/>
    <lineage>
        <taxon>Eukaryota</taxon>
        <taxon>Fungi</taxon>
        <taxon>Dikarya</taxon>
        <taxon>Ascomycota</taxon>
        <taxon>Pezizomycotina</taxon>
        <taxon>Leotiomycetes</taxon>
        <taxon>Thelebolales</taxon>
        <taxon>Thelebolaceae</taxon>
        <taxon>Pseudogymnoascus</taxon>
    </lineage>
</organism>
<proteinExistence type="predicted"/>
<dbReference type="AlphaFoldDB" id="A0A1B8GDN1"/>
<dbReference type="RefSeq" id="XP_018127669.1">
    <property type="nucleotide sequence ID" value="XM_018277677.1"/>
</dbReference>
<dbReference type="PANTHER" id="PTHR38123:SF1">
    <property type="entry name" value="HYDROPHOBIC SURFACE BINDING PROTEIN"/>
    <property type="match status" value="1"/>
</dbReference>
<feature type="signal peptide" evidence="1">
    <location>
        <begin position="1"/>
        <end position="16"/>
    </location>
</feature>
<evidence type="ECO:0000313" key="2">
    <source>
        <dbReference type="EMBL" id="OBT93936.1"/>
    </source>
</evidence>